<dbReference type="EMBL" id="CP017606">
    <property type="protein sequence ID" value="ATW30460.1"/>
    <property type="molecule type" value="Genomic_DNA"/>
</dbReference>
<dbReference type="Proteomes" id="UP000792865">
    <property type="component" value="Chromosome"/>
</dbReference>
<organism evidence="5 6">
    <name type="scientific">Candidatus Williamhamiltonella defendens</name>
    <dbReference type="NCBI Taxonomy" id="138072"/>
    <lineage>
        <taxon>Bacteria</taxon>
        <taxon>Pseudomonadati</taxon>
        <taxon>Pseudomonadota</taxon>
        <taxon>Gammaproteobacteria</taxon>
        <taxon>Enterobacterales</taxon>
        <taxon>Enterobacteriaceae</taxon>
        <taxon>aphid secondary symbionts</taxon>
        <taxon>Candidatus Williamhamiltonella</taxon>
    </lineage>
</organism>
<evidence type="ECO:0000313" key="7">
    <source>
        <dbReference type="Proteomes" id="UP000230008"/>
    </source>
</evidence>
<dbReference type="SUPFAM" id="SSF89447">
    <property type="entry name" value="AbrB/MazE/MraZ-like"/>
    <property type="match status" value="1"/>
</dbReference>
<dbReference type="InterPro" id="IPR037914">
    <property type="entry name" value="SpoVT-AbrB_sf"/>
</dbReference>
<evidence type="ECO:0000313" key="3">
    <source>
        <dbReference type="EMBL" id="ASV34163.1"/>
    </source>
</evidence>
<reference evidence="6 7" key="1">
    <citation type="submission" date="2016-10" db="EMBL/GenBank/DDBJ databases">
        <authorList>
            <person name="Chevignon G."/>
        </authorList>
    </citation>
    <scope>NUCLEOTIDE SEQUENCE [LARGE SCALE GENOMIC DNA]</scope>
    <source>
        <strain evidence="7">A2C</strain>
        <strain evidence="6">ZA17</strain>
    </source>
</reference>
<dbReference type="Proteomes" id="UP000230008">
    <property type="component" value="Chromosome"/>
</dbReference>
<proteinExistence type="predicted"/>
<evidence type="ECO:0000313" key="5">
    <source>
        <dbReference type="EMBL" id="ATW34224.1"/>
    </source>
</evidence>
<dbReference type="Pfam" id="PF04014">
    <property type="entry name" value="MazE_antitoxin"/>
    <property type="match status" value="1"/>
</dbReference>
<accession>A0A2D3TEW1</accession>
<dbReference type="EMBL" id="CP017613">
    <property type="protein sequence ID" value="ATW34224.1"/>
    <property type="molecule type" value="Genomic_DNA"/>
</dbReference>
<dbReference type="PROSITE" id="PS51740">
    <property type="entry name" value="SPOVT_ABRB"/>
    <property type="match status" value="1"/>
</dbReference>
<evidence type="ECO:0000256" key="1">
    <source>
        <dbReference type="PROSITE-ProRule" id="PRU01076"/>
    </source>
</evidence>
<dbReference type="AlphaFoldDB" id="A0A2D3TEW1"/>
<reference evidence="6 7" key="3">
    <citation type="submission" date="2017-11" db="EMBL/GenBank/DDBJ databases">
        <title>PacBio sequencing of new strain of the secondary endosymbiont Candidatus Hamiltonella defensa.</title>
        <authorList>
            <person name="Strand M.R."/>
            <person name="Oliver K."/>
        </authorList>
    </citation>
    <scope>NUCLEOTIDE SEQUENCE [LARGE SCALE GENOMIC DNA]</scope>
    <source>
        <strain evidence="7">A2C</strain>
        <strain evidence="6">ZA17</strain>
    </source>
</reference>
<name>A0A2D3TEW1_9ENTR</name>
<dbReference type="RefSeq" id="WP_015874453.1">
    <property type="nucleotide sequence ID" value="NZ_CADIJH010000047.1"/>
</dbReference>
<dbReference type="OMA" id="TFNTRQF"/>
<feature type="domain" description="SpoVT-AbrB" evidence="2">
    <location>
        <begin position="6"/>
        <end position="47"/>
    </location>
</feature>
<protein>
    <submittedName>
        <fullName evidence="5">AbrB family transcriptional regulator</fullName>
    </submittedName>
</protein>
<reference evidence="3" key="2">
    <citation type="submission" date="2017-08" db="EMBL/GenBank/DDBJ databases">
        <title>Genome sequence of Candidatus Hamiltonella defensa from Acyrthosiphon pisum strain MI47.</title>
        <authorList>
            <person name="Patel V.A."/>
            <person name="Chevignon G."/>
            <person name="Russell J.A."/>
            <person name="Oliver K.M."/>
        </authorList>
    </citation>
    <scope>NUCLEOTIDE SEQUENCE</scope>
    <source>
        <strain evidence="3">MI47</strain>
    </source>
</reference>
<dbReference type="GeneID" id="66261839"/>
<evidence type="ECO:0000259" key="2">
    <source>
        <dbReference type="PROSITE" id="PS51740"/>
    </source>
</evidence>
<dbReference type="Proteomes" id="UP000229055">
    <property type="component" value="Chromosome"/>
</dbReference>
<keyword evidence="1" id="KW-0238">DNA-binding</keyword>
<sequence>MSTFNTRQFRAGNSQAVRIPAKMAFPPQTELVVYREGNRIIVEPKERTLGDIPRILHTLNQNFIGRRPEFEENKRDWS</sequence>
<reference evidence="5" key="4">
    <citation type="journal article" date="2018" name="Genome Biol. Evol.">
        <title>Culture-Facilitated Comparative Genomics of the Facultative Symbiont Hamiltonella defensa.</title>
        <authorList>
            <person name="Chevignon G."/>
            <person name="Boyd B.M."/>
            <person name="Brandt J.W."/>
            <person name="Oliver K.M."/>
            <person name="Strand M.R."/>
        </authorList>
    </citation>
    <scope>NUCLEOTIDE SEQUENCE</scope>
    <source>
        <strain evidence="4">A2C</strain>
        <strain evidence="5">ZA17</strain>
    </source>
</reference>
<dbReference type="EMBL" id="CP022932">
    <property type="protein sequence ID" value="ASV34163.1"/>
    <property type="molecule type" value="Genomic_DNA"/>
</dbReference>
<dbReference type="GO" id="GO:0003677">
    <property type="term" value="F:DNA binding"/>
    <property type="evidence" value="ECO:0007669"/>
    <property type="project" value="UniProtKB-UniRule"/>
</dbReference>
<evidence type="ECO:0000313" key="6">
    <source>
        <dbReference type="Proteomes" id="UP000229055"/>
    </source>
</evidence>
<dbReference type="InterPro" id="IPR007159">
    <property type="entry name" value="SpoVT-AbrB_dom"/>
</dbReference>
<evidence type="ECO:0000313" key="4">
    <source>
        <dbReference type="EMBL" id="ATW30460.1"/>
    </source>
</evidence>
<gene>
    <name evidence="4" type="ORF">BJP41_09135</name>
    <name evidence="5" type="ORF">BJP43_08115</name>
    <name evidence="3" type="ORF">CJJ18_09635</name>
</gene>
<dbReference type="Gene3D" id="2.10.260.10">
    <property type="match status" value="1"/>
</dbReference>